<keyword evidence="5" id="KW-0479">Metal-binding</keyword>
<dbReference type="GO" id="GO:0046872">
    <property type="term" value="F:metal ion binding"/>
    <property type="evidence" value="ECO:0007669"/>
    <property type="project" value="UniProtKB-KW"/>
</dbReference>
<dbReference type="Gene3D" id="3.30.460.10">
    <property type="entry name" value="Beta Polymerase, domain 2"/>
    <property type="match status" value="1"/>
</dbReference>
<sequence>MHLAREFQATSVRVFGSVARGEATARSDVDLLVKFRRPIGLLGRIEFKERAEKILGHPVDLATEGNLHWLTRPQILAEAVDL</sequence>
<keyword evidence="2" id="KW-1277">Toxin-antitoxin system</keyword>
<evidence type="ECO:0000256" key="4">
    <source>
        <dbReference type="ARBA" id="ARBA00022695"/>
    </source>
</evidence>
<dbReference type="PANTHER" id="PTHR33571">
    <property type="entry name" value="SSL8005 PROTEIN"/>
    <property type="match status" value="1"/>
</dbReference>
<keyword evidence="4" id="KW-0548">Nucleotidyltransferase</keyword>
<dbReference type="SUPFAM" id="SSF81301">
    <property type="entry name" value="Nucleotidyltransferase"/>
    <property type="match status" value="1"/>
</dbReference>
<feature type="domain" description="Polymerase nucleotidyl transferase" evidence="10">
    <location>
        <begin position="5"/>
        <end position="80"/>
    </location>
</feature>
<dbReference type="CDD" id="cd05403">
    <property type="entry name" value="NT_KNTase_like"/>
    <property type="match status" value="1"/>
</dbReference>
<keyword evidence="6" id="KW-0547">Nucleotide-binding</keyword>
<dbReference type="EMBL" id="AUZY01006418">
    <property type="protein sequence ID" value="EQD54441.1"/>
    <property type="molecule type" value="Genomic_DNA"/>
</dbReference>
<evidence type="ECO:0000256" key="6">
    <source>
        <dbReference type="ARBA" id="ARBA00022741"/>
    </source>
</evidence>
<reference evidence="11" key="1">
    <citation type="submission" date="2013-08" db="EMBL/GenBank/DDBJ databases">
        <authorList>
            <person name="Mendez C."/>
            <person name="Richter M."/>
            <person name="Ferrer M."/>
            <person name="Sanchez J."/>
        </authorList>
    </citation>
    <scope>NUCLEOTIDE SEQUENCE</scope>
</reference>
<dbReference type="InterPro" id="IPR043519">
    <property type="entry name" value="NT_sf"/>
</dbReference>
<protein>
    <submittedName>
        <fullName evidence="11">Nucleotidyltransferase domain protein</fullName>
    </submittedName>
</protein>
<comment type="similarity">
    <text evidence="9">Belongs to the MntA antitoxin family.</text>
</comment>
<gene>
    <name evidence="11" type="ORF">B1B_09683</name>
</gene>
<proteinExistence type="inferred from homology"/>
<evidence type="ECO:0000256" key="5">
    <source>
        <dbReference type="ARBA" id="ARBA00022723"/>
    </source>
</evidence>
<dbReference type="PANTHER" id="PTHR33571:SF12">
    <property type="entry name" value="BSL3053 PROTEIN"/>
    <property type="match status" value="1"/>
</dbReference>
<evidence type="ECO:0000256" key="1">
    <source>
        <dbReference type="ARBA" id="ARBA00001946"/>
    </source>
</evidence>
<evidence type="ECO:0000256" key="3">
    <source>
        <dbReference type="ARBA" id="ARBA00022679"/>
    </source>
</evidence>
<evidence type="ECO:0000256" key="8">
    <source>
        <dbReference type="ARBA" id="ARBA00022842"/>
    </source>
</evidence>
<comment type="cofactor">
    <cofactor evidence="1">
        <name>Mg(2+)</name>
        <dbReference type="ChEBI" id="CHEBI:18420"/>
    </cofactor>
</comment>
<dbReference type="InterPro" id="IPR052038">
    <property type="entry name" value="Type-VII_TA_antitoxin"/>
</dbReference>
<organism evidence="11">
    <name type="scientific">mine drainage metagenome</name>
    <dbReference type="NCBI Taxonomy" id="410659"/>
    <lineage>
        <taxon>unclassified sequences</taxon>
        <taxon>metagenomes</taxon>
        <taxon>ecological metagenomes</taxon>
    </lineage>
</organism>
<comment type="caution">
    <text evidence="11">The sequence shown here is derived from an EMBL/GenBank/DDBJ whole genome shotgun (WGS) entry which is preliminary data.</text>
</comment>
<dbReference type="Pfam" id="PF01909">
    <property type="entry name" value="NTP_transf_2"/>
    <property type="match status" value="1"/>
</dbReference>
<keyword evidence="8" id="KW-0460">Magnesium</keyword>
<evidence type="ECO:0000313" key="11">
    <source>
        <dbReference type="EMBL" id="EQD54441.1"/>
    </source>
</evidence>
<dbReference type="AlphaFoldDB" id="T1A1L8"/>
<keyword evidence="7" id="KW-0067">ATP-binding</keyword>
<evidence type="ECO:0000259" key="10">
    <source>
        <dbReference type="Pfam" id="PF01909"/>
    </source>
</evidence>
<dbReference type="GO" id="GO:0005524">
    <property type="term" value="F:ATP binding"/>
    <property type="evidence" value="ECO:0007669"/>
    <property type="project" value="UniProtKB-KW"/>
</dbReference>
<evidence type="ECO:0000256" key="9">
    <source>
        <dbReference type="ARBA" id="ARBA00038276"/>
    </source>
</evidence>
<evidence type="ECO:0000256" key="7">
    <source>
        <dbReference type="ARBA" id="ARBA00022840"/>
    </source>
</evidence>
<dbReference type="InterPro" id="IPR002934">
    <property type="entry name" value="Polymerase_NTP_transf_dom"/>
</dbReference>
<accession>T1A1L8</accession>
<name>T1A1L8_9ZZZZ</name>
<keyword evidence="3 11" id="KW-0808">Transferase</keyword>
<reference evidence="11" key="2">
    <citation type="journal article" date="2014" name="ISME J.">
        <title>Microbial stratification in low pH oxic and suboxic macroscopic growths along an acid mine drainage.</title>
        <authorList>
            <person name="Mendez-Garcia C."/>
            <person name="Mesa V."/>
            <person name="Sprenger R.R."/>
            <person name="Richter M."/>
            <person name="Diez M.S."/>
            <person name="Solano J."/>
            <person name="Bargiela R."/>
            <person name="Golyshina O.V."/>
            <person name="Manteca A."/>
            <person name="Ramos J.L."/>
            <person name="Gallego J.R."/>
            <person name="Llorente I."/>
            <person name="Martins Dos Santos V.A."/>
            <person name="Jensen O.N."/>
            <person name="Pelaez A.I."/>
            <person name="Sanchez J."/>
            <person name="Ferrer M."/>
        </authorList>
    </citation>
    <scope>NUCLEOTIDE SEQUENCE</scope>
</reference>
<dbReference type="GO" id="GO:0016779">
    <property type="term" value="F:nucleotidyltransferase activity"/>
    <property type="evidence" value="ECO:0007669"/>
    <property type="project" value="UniProtKB-KW"/>
</dbReference>
<evidence type="ECO:0000256" key="2">
    <source>
        <dbReference type="ARBA" id="ARBA00022649"/>
    </source>
</evidence>